<dbReference type="AlphaFoldDB" id="A0A9P4U3I3"/>
<dbReference type="Pfam" id="PF00144">
    <property type="entry name" value="Beta-lactamase"/>
    <property type="match status" value="1"/>
</dbReference>
<sequence length="207" mass="22632">MPYDDILGDFSQDHASNSSEVKITPSGLTKAQVESRIKDLLIKSQIPAAAVVIISSERRTTIGCGIRKHGYNAKVTPDDTWMVGPMSSTMVSLILARLIERKLLSWSDPLEDLLPDFLDVMHLSHRKTNLKMLSSHSSGITTKLPEIKGGDLAATLVSLDSREGRRRTLESVFSRPSERTPGTGSAYRNAVNLIILAAIIETTTSSE</sequence>
<evidence type="ECO:0000256" key="1">
    <source>
        <dbReference type="ARBA" id="ARBA00038215"/>
    </source>
</evidence>
<protein>
    <submittedName>
        <fullName evidence="3">Beta-lactamase/transpeptidase-like protein</fullName>
    </submittedName>
</protein>
<evidence type="ECO:0000313" key="4">
    <source>
        <dbReference type="Proteomes" id="UP000800235"/>
    </source>
</evidence>
<dbReference type="Proteomes" id="UP000800235">
    <property type="component" value="Unassembled WGS sequence"/>
</dbReference>
<proteinExistence type="inferred from homology"/>
<evidence type="ECO:0000313" key="3">
    <source>
        <dbReference type="EMBL" id="KAF2435651.1"/>
    </source>
</evidence>
<reference evidence="3" key="1">
    <citation type="journal article" date="2020" name="Stud. Mycol.">
        <title>101 Dothideomycetes genomes: a test case for predicting lifestyles and emergence of pathogens.</title>
        <authorList>
            <person name="Haridas S."/>
            <person name="Albert R."/>
            <person name="Binder M."/>
            <person name="Bloem J."/>
            <person name="Labutti K."/>
            <person name="Salamov A."/>
            <person name="Andreopoulos B."/>
            <person name="Baker S."/>
            <person name="Barry K."/>
            <person name="Bills G."/>
            <person name="Bluhm B."/>
            <person name="Cannon C."/>
            <person name="Castanera R."/>
            <person name="Culley D."/>
            <person name="Daum C."/>
            <person name="Ezra D."/>
            <person name="Gonzalez J."/>
            <person name="Henrissat B."/>
            <person name="Kuo A."/>
            <person name="Liang C."/>
            <person name="Lipzen A."/>
            <person name="Lutzoni F."/>
            <person name="Magnuson J."/>
            <person name="Mondo S."/>
            <person name="Nolan M."/>
            <person name="Ohm R."/>
            <person name="Pangilinan J."/>
            <person name="Park H.-J."/>
            <person name="Ramirez L."/>
            <person name="Alfaro M."/>
            <person name="Sun H."/>
            <person name="Tritt A."/>
            <person name="Yoshinaga Y."/>
            <person name="Zwiers L.-H."/>
            <person name="Turgeon B."/>
            <person name="Goodwin S."/>
            <person name="Spatafora J."/>
            <person name="Crous P."/>
            <person name="Grigoriev I."/>
        </authorList>
    </citation>
    <scope>NUCLEOTIDE SEQUENCE</scope>
    <source>
        <strain evidence="3">CBS 130266</strain>
    </source>
</reference>
<feature type="domain" description="Beta-lactamase-related" evidence="2">
    <location>
        <begin position="34"/>
        <end position="204"/>
    </location>
</feature>
<dbReference type="InterPro" id="IPR050491">
    <property type="entry name" value="AmpC-like"/>
</dbReference>
<dbReference type="SUPFAM" id="SSF56601">
    <property type="entry name" value="beta-lactamase/transpeptidase-like"/>
    <property type="match status" value="1"/>
</dbReference>
<evidence type="ECO:0000259" key="2">
    <source>
        <dbReference type="Pfam" id="PF00144"/>
    </source>
</evidence>
<name>A0A9P4U3I3_9PEZI</name>
<dbReference type="InterPro" id="IPR001466">
    <property type="entry name" value="Beta-lactam-related"/>
</dbReference>
<dbReference type="EMBL" id="MU007012">
    <property type="protein sequence ID" value="KAF2435651.1"/>
    <property type="molecule type" value="Genomic_DNA"/>
</dbReference>
<dbReference type="Gene3D" id="3.40.710.10">
    <property type="entry name" value="DD-peptidase/beta-lactamase superfamily"/>
    <property type="match status" value="1"/>
</dbReference>
<dbReference type="PANTHER" id="PTHR46825">
    <property type="entry name" value="D-ALANYL-D-ALANINE-CARBOXYPEPTIDASE/ENDOPEPTIDASE AMPH"/>
    <property type="match status" value="1"/>
</dbReference>
<keyword evidence="4" id="KW-1185">Reference proteome</keyword>
<comment type="caution">
    <text evidence="3">The sequence shown here is derived from an EMBL/GenBank/DDBJ whole genome shotgun (WGS) entry which is preliminary data.</text>
</comment>
<gene>
    <name evidence="3" type="ORF">EJ08DRAFT_692229</name>
</gene>
<dbReference type="PANTHER" id="PTHR46825:SF9">
    <property type="entry name" value="BETA-LACTAMASE-RELATED DOMAIN-CONTAINING PROTEIN"/>
    <property type="match status" value="1"/>
</dbReference>
<dbReference type="OrthoDB" id="5946976at2759"/>
<organism evidence="3 4">
    <name type="scientific">Tothia fuscella</name>
    <dbReference type="NCBI Taxonomy" id="1048955"/>
    <lineage>
        <taxon>Eukaryota</taxon>
        <taxon>Fungi</taxon>
        <taxon>Dikarya</taxon>
        <taxon>Ascomycota</taxon>
        <taxon>Pezizomycotina</taxon>
        <taxon>Dothideomycetes</taxon>
        <taxon>Pleosporomycetidae</taxon>
        <taxon>Venturiales</taxon>
        <taxon>Cylindrosympodiaceae</taxon>
        <taxon>Tothia</taxon>
    </lineage>
</organism>
<accession>A0A9P4U3I3</accession>
<comment type="similarity">
    <text evidence="1">Belongs to the peptidase S12 family.</text>
</comment>
<dbReference type="InterPro" id="IPR012338">
    <property type="entry name" value="Beta-lactam/transpept-like"/>
</dbReference>